<feature type="binding site" evidence="5">
    <location>
        <position position="196"/>
    </location>
    <ligand>
        <name>Zn(2+)</name>
        <dbReference type="ChEBI" id="CHEBI:29105"/>
    </ligand>
</feature>
<reference evidence="7 8" key="1">
    <citation type="submission" date="2016-10" db="EMBL/GenBank/DDBJ databases">
        <authorList>
            <person name="de Groot N.N."/>
        </authorList>
    </citation>
    <scope>NUCLEOTIDE SEQUENCE [LARGE SCALE GENOMIC DNA]</scope>
    <source>
        <strain evidence="7 8">DSM 23042</strain>
    </source>
</reference>
<dbReference type="PANTHER" id="PTHR20855:SF3">
    <property type="entry name" value="LD03007P"/>
    <property type="match status" value="1"/>
</dbReference>
<organism evidence="7 8">
    <name type="scientific">Tranquillimonas rosea</name>
    <dbReference type="NCBI Taxonomy" id="641238"/>
    <lineage>
        <taxon>Bacteria</taxon>
        <taxon>Pseudomonadati</taxon>
        <taxon>Pseudomonadota</taxon>
        <taxon>Alphaproteobacteria</taxon>
        <taxon>Rhodobacterales</taxon>
        <taxon>Roseobacteraceae</taxon>
        <taxon>Tranquillimonas</taxon>
    </lineage>
</organism>
<sequence>MKLPRAQRLAPSRAEYWSDAIVHLAGIAVVLVAVPILIVMSVSLGGDWATITAISIYGACLLAMLVCSALYNMARPGAWSGVLRRLDHSAIYLKIAGSYTPFVALSGGTATHFLAGLWTVALGGTSLKVLAPDRLRWLGLGLYLGMGWAGAVLGGEVLGALSPAATALLVTAGALYTIGVAFFLWEALPFHTTIWHVFVLAASALIYTAILLELRMLPLDAAALEAMALTAP</sequence>
<protein>
    <submittedName>
        <fullName evidence="7">Hemolysin III</fullName>
    </submittedName>
</protein>
<evidence type="ECO:0000256" key="2">
    <source>
        <dbReference type="ARBA" id="ARBA00022692"/>
    </source>
</evidence>
<evidence type="ECO:0000256" key="3">
    <source>
        <dbReference type="ARBA" id="ARBA00022989"/>
    </source>
</evidence>
<keyword evidence="8" id="KW-1185">Reference proteome</keyword>
<keyword evidence="4 6" id="KW-0472">Membrane</keyword>
<evidence type="ECO:0000313" key="7">
    <source>
        <dbReference type="EMBL" id="SES29017.1"/>
    </source>
</evidence>
<proteinExistence type="predicted"/>
<evidence type="ECO:0000256" key="1">
    <source>
        <dbReference type="ARBA" id="ARBA00004141"/>
    </source>
</evidence>
<dbReference type="Pfam" id="PF03006">
    <property type="entry name" value="HlyIII"/>
    <property type="match status" value="1"/>
</dbReference>
<dbReference type="OrthoDB" id="9813689at2"/>
<dbReference type="InterPro" id="IPR004254">
    <property type="entry name" value="AdipoR/HlyIII-related"/>
</dbReference>
<name>A0A1H9W5S4_9RHOB</name>
<dbReference type="PANTHER" id="PTHR20855">
    <property type="entry name" value="ADIPOR/PROGESTIN RECEPTOR-RELATED"/>
    <property type="match status" value="1"/>
</dbReference>
<feature type="transmembrane region" description="Helical" evidence="6">
    <location>
        <begin position="135"/>
        <end position="155"/>
    </location>
</feature>
<accession>A0A1H9W5S4</accession>
<dbReference type="AlphaFoldDB" id="A0A1H9W5S4"/>
<feature type="transmembrane region" description="Helical" evidence="6">
    <location>
        <begin position="48"/>
        <end position="71"/>
    </location>
</feature>
<dbReference type="GO" id="GO:0046872">
    <property type="term" value="F:metal ion binding"/>
    <property type="evidence" value="ECO:0007669"/>
    <property type="project" value="UniProtKB-KW"/>
</dbReference>
<feature type="transmembrane region" description="Helical" evidence="6">
    <location>
        <begin position="167"/>
        <end position="188"/>
    </location>
</feature>
<dbReference type="RefSeq" id="WP_092695081.1">
    <property type="nucleotide sequence ID" value="NZ_CBDDGO010000004.1"/>
</dbReference>
<keyword evidence="5" id="KW-0862">Zinc</keyword>
<dbReference type="EMBL" id="FOGU01000009">
    <property type="protein sequence ID" value="SES29017.1"/>
    <property type="molecule type" value="Genomic_DNA"/>
</dbReference>
<comment type="subcellular location">
    <subcellularLocation>
        <location evidence="1">Membrane</location>
        <topology evidence="1">Multi-pass membrane protein</topology>
    </subcellularLocation>
</comment>
<keyword evidence="5" id="KW-0479">Metal-binding</keyword>
<gene>
    <name evidence="7" type="ORF">SAMN04490244_10998</name>
</gene>
<keyword evidence="3 6" id="KW-1133">Transmembrane helix</keyword>
<dbReference type="STRING" id="641238.SAMN04490244_10998"/>
<dbReference type="Proteomes" id="UP000198885">
    <property type="component" value="Unassembled WGS sequence"/>
</dbReference>
<evidence type="ECO:0000313" key="8">
    <source>
        <dbReference type="Proteomes" id="UP000198885"/>
    </source>
</evidence>
<feature type="transmembrane region" description="Helical" evidence="6">
    <location>
        <begin position="194"/>
        <end position="212"/>
    </location>
</feature>
<evidence type="ECO:0000256" key="6">
    <source>
        <dbReference type="SAM" id="Phobius"/>
    </source>
</evidence>
<evidence type="ECO:0000256" key="4">
    <source>
        <dbReference type="ARBA" id="ARBA00023136"/>
    </source>
</evidence>
<evidence type="ECO:0000256" key="5">
    <source>
        <dbReference type="PIRSR" id="PIRSR604254-1"/>
    </source>
</evidence>
<keyword evidence="2 6" id="KW-0812">Transmembrane</keyword>
<feature type="transmembrane region" description="Helical" evidence="6">
    <location>
        <begin position="91"/>
        <end position="115"/>
    </location>
</feature>
<dbReference type="GO" id="GO:0016020">
    <property type="term" value="C:membrane"/>
    <property type="evidence" value="ECO:0007669"/>
    <property type="project" value="UniProtKB-SubCell"/>
</dbReference>
<feature type="transmembrane region" description="Helical" evidence="6">
    <location>
        <begin position="21"/>
        <end position="42"/>
    </location>
</feature>